<feature type="region of interest" description="Disordered" evidence="4">
    <location>
        <begin position="1"/>
        <end position="24"/>
    </location>
</feature>
<comment type="similarity">
    <text evidence="1">Belongs to the mTERF family.</text>
</comment>
<evidence type="ECO:0000256" key="1">
    <source>
        <dbReference type="ARBA" id="ARBA00007692"/>
    </source>
</evidence>
<keyword evidence="2" id="KW-0806">Transcription termination</keyword>
<proteinExistence type="inferred from homology"/>
<keyword evidence="2" id="KW-0805">Transcription regulation</keyword>
<dbReference type="FunFam" id="1.25.70.10:FF:000001">
    <property type="entry name" value="Mitochondrial transcription termination factor-like"/>
    <property type="match status" value="1"/>
</dbReference>
<dbReference type="Pfam" id="PF02536">
    <property type="entry name" value="mTERF"/>
    <property type="match status" value="2"/>
</dbReference>
<dbReference type="InterPro" id="IPR003690">
    <property type="entry name" value="MTERF"/>
</dbReference>
<dbReference type="Gene3D" id="1.25.70.10">
    <property type="entry name" value="Transcription termination factor 3, mitochondrial"/>
    <property type="match status" value="1"/>
</dbReference>
<protein>
    <submittedName>
        <fullName evidence="5">Uncharacterized protein</fullName>
    </submittedName>
</protein>
<name>A0ABC9H444_9POAL</name>
<evidence type="ECO:0000256" key="4">
    <source>
        <dbReference type="SAM" id="MobiDB-lite"/>
    </source>
</evidence>
<keyword evidence="6" id="KW-1185">Reference proteome</keyword>
<dbReference type="EMBL" id="CAXIPR030001268">
    <property type="protein sequence ID" value="CAM0148266.1"/>
    <property type="molecule type" value="Genomic_DNA"/>
</dbReference>
<evidence type="ECO:0000313" key="6">
    <source>
        <dbReference type="Proteomes" id="UP001497457"/>
    </source>
</evidence>
<sequence>MPLHQNLVPGTPCNRKTAKGQNSEPVARRLVPVRPHHVAIAILRLRNHLLSGVRAAFTLHRHLLSTTTAATPPARFAAEEYLVATCGLTPAQAVKASKWLAHLKSPAKPDAVLSFLAGAGLAKHDVAAGIARYPRLLCYRVDKTLTPRFAQILNVGLSPSQISRLISVVPNIFTAPCMISRLQFYLSSMGSFDLLHLALKRSPYLLCQNLDLVKPNMAFLLQCGLTASDVAVYFQRLLISKLERVKETVACVEKLGVPRNTGMFKYTLWAVYCVGPESVGAKLDILKSTLGCSEAELALGVRKAPHILKMSEGKLSRMLKFLKGDVGLKLQYILIRPPILGYSMQRRLMPRHYFINFLKAKGLLKENIDFYNAVCLSEKGFVQRFIAPHSKTIPGLADAFATACAGKIPHDIKM</sequence>
<keyword evidence="3" id="KW-0809">Transit peptide</keyword>
<dbReference type="PANTHER" id="PTHR13068:SF144">
    <property type="entry name" value="MITOCHONDRIAL TRANSCRIPTION TERMINATION FACTOR FAMILY PROTEIN"/>
    <property type="match status" value="1"/>
</dbReference>
<dbReference type="Proteomes" id="UP001497457">
    <property type="component" value="Unassembled WGS sequence"/>
</dbReference>
<gene>
    <name evidence="5" type="ORF">URODEC1_LOCUS121599</name>
</gene>
<evidence type="ECO:0000256" key="2">
    <source>
        <dbReference type="ARBA" id="ARBA00022472"/>
    </source>
</evidence>
<keyword evidence="2" id="KW-0804">Transcription</keyword>
<dbReference type="SMART" id="SM00733">
    <property type="entry name" value="Mterf"/>
    <property type="match status" value="5"/>
</dbReference>
<organism evidence="5 6">
    <name type="scientific">Urochloa decumbens</name>
    <dbReference type="NCBI Taxonomy" id="240449"/>
    <lineage>
        <taxon>Eukaryota</taxon>
        <taxon>Viridiplantae</taxon>
        <taxon>Streptophyta</taxon>
        <taxon>Embryophyta</taxon>
        <taxon>Tracheophyta</taxon>
        <taxon>Spermatophyta</taxon>
        <taxon>Magnoliopsida</taxon>
        <taxon>Liliopsida</taxon>
        <taxon>Poales</taxon>
        <taxon>Poaceae</taxon>
        <taxon>PACMAD clade</taxon>
        <taxon>Panicoideae</taxon>
        <taxon>Panicodae</taxon>
        <taxon>Paniceae</taxon>
        <taxon>Melinidinae</taxon>
        <taxon>Urochloa</taxon>
    </lineage>
</organism>
<reference evidence="5" key="1">
    <citation type="submission" date="2024-10" db="EMBL/GenBank/DDBJ databases">
        <authorList>
            <person name="Ryan C."/>
        </authorList>
    </citation>
    <scope>NUCLEOTIDE SEQUENCE [LARGE SCALE GENOMIC DNA]</scope>
</reference>
<dbReference type="GO" id="GO:0006353">
    <property type="term" value="P:DNA-templated transcription termination"/>
    <property type="evidence" value="ECO:0007669"/>
    <property type="project" value="UniProtKB-KW"/>
</dbReference>
<dbReference type="PANTHER" id="PTHR13068">
    <property type="entry name" value="CGI-12 PROTEIN-RELATED"/>
    <property type="match status" value="1"/>
</dbReference>
<evidence type="ECO:0000256" key="3">
    <source>
        <dbReference type="ARBA" id="ARBA00022946"/>
    </source>
</evidence>
<dbReference type="InterPro" id="IPR038538">
    <property type="entry name" value="MTERF_sf"/>
</dbReference>
<evidence type="ECO:0000313" key="5">
    <source>
        <dbReference type="EMBL" id="CAM0148266.1"/>
    </source>
</evidence>
<dbReference type="AlphaFoldDB" id="A0ABC9H444"/>
<comment type="caution">
    <text evidence="5">The sequence shown here is derived from an EMBL/GenBank/DDBJ whole genome shotgun (WGS) entry which is preliminary data.</text>
</comment>
<accession>A0ABC9H444</accession>